<reference evidence="1" key="1">
    <citation type="journal article" date="2021" name="Proc. Natl. Acad. Sci. U.S.A.">
        <title>A Catalog of Tens of Thousands of Viruses from Human Metagenomes Reveals Hidden Associations with Chronic Diseases.</title>
        <authorList>
            <person name="Tisza M.J."/>
            <person name="Buck C.B."/>
        </authorList>
    </citation>
    <scope>NUCLEOTIDE SEQUENCE</scope>
    <source>
        <strain evidence="1">CtnPP24</strain>
    </source>
</reference>
<dbReference type="EMBL" id="BK015962">
    <property type="protein sequence ID" value="DAF87517.1"/>
    <property type="molecule type" value="Genomic_DNA"/>
</dbReference>
<organism evidence="1">
    <name type="scientific">Siphoviridae sp. ctnPP24</name>
    <dbReference type="NCBI Taxonomy" id="2825662"/>
    <lineage>
        <taxon>Viruses</taxon>
        <taxon>Duplodnaviria</taxon>
        <taxon>Heunggongvirae</taxon>
        <taxon>Uroviricota</taxon>
        <taxon>Caudoviricetes</taxon>
    </lineage>
</organism>
<protein>
    <submittedName>
        <fullName evidence="1">Uncharacterized protein</fullName>
    </submittedName>
</protein>
<proteinExistence type="predicted"/>
<name>A0A8S5TZ85_9CAUD</name>
<accession>A0A8S5TZ85</accession>
<sequence>MMAACAKIYINEDYSVELYEEEIDEMADDVRAALYDKPRPADYSVADILTQVDTRVRGYIEACIWMDVHTSYCIDDLCKKQRTKEDYWNIIKMVLEQIEVIAK</sequence>
<evidence type="ECO:0000313" key="1">
    <source>
        <dbReference type="EMBL" id="DAF87517.1"/>
    </source>
</evidence>